<comment type="subcellular location">
    <subcellularLocation>
        <location evidence="1">Membrane</location>
        <topology evidence="1">Multi-pass membrane protein</topology>
    </subcellularLocation>
</comment>
<comment type="caution">
    <text evidence="10">The sequence shown here is derived from an EMBL/GenBank/DDBJ whole genome shotgun (WGS) entry which is preliminary data.</text>
</comment>
<feature type="compositionally biased region" description="Acidic residues" evidence="6">
    <location>
        <begin position="234"/>
        <end position="250"/>
    </location>
</feature>
<evidence type="ECO:0000256" key="3">
    <source>
        <dbReference type="ARBA" id="ARBA00022692"/>
    </source>
</evidence>
<evidence type="ECO:0000259" key="9">
    <source>
        <dbReference type="Pfam" id="PF07158"/>
    </source>
</evidence>
<keyword evidence="3 7" id="KW-0812">Transmembrane</keyword>
<evidence type="ECO:0000313" key="10">
    <source>
        <dbReference type="EMBL" id="MDD7968573.1"/>
    </source>
</evidence>
<organism evidence="10 11">
    <name type="scientific">Actinomycetospora lemnae</name>
    <dbReference type="NCBI Taxonomy" id="3019891"/>
    <lineage>
        <taxon>Bacteria</taxon>
        <taxon>Bacillati</taxon>
        <taxon>Actinomycetota</taxon>
        <taxon>Actinomycetes</taxon>
        <taxon>Pseudonocardiales</taxon>
        <taxon>Pseudonocardiaceae</taxon>
        <taxon>Actinomycetospora</taxon>
    </lineage>
</organism>
<feature type="transmembrane region" description="Helical" evidence="7">
    <location>
        <begin position="94"/>
        <end position="120"/>
    </location>
</feature>
<dbReference type="InterPro" id="IPR030676">
    <property type="entry name" value="CitT-rel"/>
</dbReference>
<dbReference type="EMBL" id="JAQZAO010000013">
    <property type="protein sequence ID" value="MDD7968573.1"/>
    <property type="molecule type" value="Genomic_DNA"/>
</dbReference>
<feature type="transmembrane region" description="Helical" evidence="7">
    <location>
        <begin position="382"/>
        <end position="403"/>
    </location>
</feature>
<feature type="transmembrane region" description="Helical" evidence="7">
    <location>
        <begin position="56"/>
        <end position="74"/>
    </location>
</feature>
<protein>
    <submittedName>
        <fullName evidence="10">SLC13 family permease</fullName>
    </submittedName>
</protein>
<evidence type="ECO:0000256" key="5">
    <source>
        <dbReference type="ARBA" id="ARBA00023136"/>
    </source>
</evidence>
<keyword evidence="11" id="KW-1185">Reference proteome</keyword>
<evidence type="ECO:0000256" key="1">
    <source>
        <dbReference type="ARBA" id="ARBA00004141"/>
    </source>
</evidence>
<keyword evidence="2" id="KW-0813">Transport</keyword>
<feature type="transmembrane region" description="Helical" evidence="7">
    <location>
        <begin position="423"/>
        <end position="448"/>
    </location>
</feature>
<sequence>MTPVIVSIVVLVAMFVIATVLPVNLGALGFVAAALVGVLAAGMSLDDVLAEFPGDLFLILVGLTYLFAVAHHNGTVDLLVRWSMRLVRGHLVAAPWIFFTLSAVFSAIGALFAVAIVAPLAMPFARRYGVSLLLMGMMVIHGSLAGAFSPISVYGTFVAGVVGPTGIPFSSTTLFLAPLVINLVIAAVIFVVLGGRSLAGTRVQHAAPTVAGRPSAGGDGAPVATEGAGSPDRTDDDEADDEDDDEDDDEPVRVGRPQVLTLIGILALAVGTVGFNLDVGVLSLTIAVTLGILCPAGHREAAQGIAWSTVLLVCGVITYVGVLQEAGTVDVVGQGIVALGVPLLAALLLCYLGGVLSAFASSAGILGVAIPLALPFLQQGSVSAIGMVAALAVASTVVDVSPFSTNGALVLASTPADVDRDAFYRRMLIYSGVVVVLGPLLAWGLLVAPGWL</sequence>
<evidence type="ECO:0000259" key="8">
    <source>
        <dbReference type="Pfam" id="PF03600"/>
    </source>
</evidence>
<keyword evidence="4 7" id="KW-1133">Transmembrane helix</keyword>
<evidence type="ECO:0000256" key="2">
    <source>
        <dbReference type="ARBA" id="ARBA00022448"/>
    </source>
</evidence>
<feature type="transmembrane region" description="Helical" evidence="7">
    <location>
        <begin position="132"/>
        <end position="154"/>
    </location>
</feature>
<accession>A0ABT5T0D7</accession>
<feature type="domain" description="Citrate transporter-like" evidence="8">
    <location>
        <begin position="280"/>
        <end position="441"/>
    </location>
</feature>
<evidence type="ECO:0000256" key="6">
    <source>
        <dbReference type="SAM" id="MobiDB-lite"/>
    </source>
</evidence>
<keyword evidence="5 7" id="KW-0472">Membrane</keyword>
<evidence type="ECO:0000313" key="11">
    <source>
        <dbReference type="Proteomes" id="UP001300763"/>
    </source>
</evidence>
<feature type="transmembrane region" description="Helical" evidence="7">
    <location>
        <begin position="259"/>
        <end position="275"/>
    </location>
</feature>
<feature type="domain" description="Dicarboxylate carrier MatC N-terminal" evidence="9">
    <location>
        <begin position="1"/>
        <end position="147"/>
    </location>
</feature>
<evidence type="ECO:0000256" key="7">
    <source>
        <dbReference type="SAM" id="Phobius"/>
    </source>
</evidence>
<dbReference type="InterPro" id="IPR009827">
    <property type="entry name" value="MatC_N"/>
</dbReference>
<proteinExistence type="predicted"/>
<feature type="transmembrane region" description="Helical" evidence="7">
    <location>
        <begin position="28"/>
        <end position="49"/>
    </location>
</feature>
<dbReference type="RefSeq" id="WP_274203106.1">
    <property type="nucleotide sequence ID" value="NZ_JAQZAO010000013.1"/>
</dbReference>
<evidence type="ECO:0000256" key="4">
    <source>
        <dbReference type="ARBA" id="ARBA00022989"/>
    </source>
</evidence>
<dbReference type="Pfam" id="PF07158">
    <property type="entry name" value="MatC_N"/>
    <property type="match status" value="1"/>
</dbReference>
<gene>
    <name evidence="10" type="ORF">PGB27_24780</name>
</gene>
<feature type="transmembrane region" description="Helical" evidence="7">
    <location>
        <begin position="305"/>
        <end position="323"/>
    </location>
</feature>
<dbReference type="PANTHER" id="PTHR42826">
    <property type="entry name" value="DICARBOXYLATE TRANSPORTER 2.1, CHLOROPLASTIC"/>
    <property type="match status" value="1"/>
</dbReference>
<reference evidence="10 11" key="1">
    <citation type="submission" date="2023-02" db="EMBL/GenBank/DDBJ databases">
        <title>Genome sequencing required for Actinomycetospora new species description.</title>
        <authorList>
            <person name="Saimee Y."/>
            <person name="Duangmal K."/>
        </authorList>
    </citation>
    <scope>NUCLEOTIDE SEQUENCE [LARGE SCALE GENOMIC DNA]</scope>
    <source>
        <strain evidence="10 11">DW7H6</strain>
    </source>
</reference>
<dbReference type="Pfam" id="PF03600">
    <property type="entry name" value="CitMHS"/>
    <property type="match status" value="1"/>
</dbReference>
<feature type="transmembrane region" description="Helical" evidence="7">
    <location>
        <begin position="174"/>
        <end position="193"/>
    </location>
</feature>
<name>A0ABT5T0D7_9PSEU</name>
<dbReference type="InterPro" id="IPR004680">
    <property type="entry name" value="Cit_transptr-like_dom"/>
</dbReference>
<dbReference type="Proteomes" id="UP001300763">
    <property type="component" value="Unassembled WGS sequence"/>
</dbReference>
<feature type="region of interest" description="Disordered" evidence="6">
    <location>
        <begin position="209"/>
        <end position="252"/>
    </location>
</feature>
<feature type="transmembrane region" description="Helical" evidence="7">
    <location>
        <begin position="343"/>
        <end position="370"/>
    </location>
</feature>